<keyword evidence="3 6" id="KW-1133">Transmembrane helix</keyword>
<dbReference type="InterPro" id="IPR051694">
    <property type="entry name" value="Immunoregulatory_rcpt-like"/>
</dbReference>
<sequence length="353" mass="36851">MPSRHIRDDSRTLGHPDAPGKFPTSSSSSSSSSLTSSSSPTSSSRPSTTSSSSILPSTSTTSSTSQAPPTTDGIVSTILVTASPAAATNASNPSPTPHHAVLSTGAIAGVAVGGAAVLVLAGLVIWFCRSRERRSRADEGTKMVDSDTLVDDIRSGDSQMSEAVAPAHRPRLLPALSSSSPSRSVSDSLGSHRLLLHPGSQDSVSRSSDLQLDGAAHTRRAASFPFLPSSQSPRDGVQNEPLAVHDEIAKSPSVELAPENLRVNAIDTKPDSPPMPPPTRPSRGPERVPVAHGYVAVPTDRRGGAGARSMRFEEDGGVRLAGGLPGEVLDDEGQDVCDSRRWVVQPPPYQRFR</sequence>
<feature type="region of interest" description="Disordered" evidence="5">
    <location>
        <begin position="1"/>
        <end position="72"/>
    </location>
</feature>
<keyword evidence="4 6" id="KW-0472">Membrane</keyword>
<evidence type="ECO:0000256" key="6">
    <source>
        <dbReference type="SAM" id="Phobius"/>
    </source>
</evidence>
<keyword evidence="2 6" id="KW-0812">Transmembrane</keyword>
<feature type="compositionally biased region" description="Low complexity" evidence="5">
    <location>
        <begin position="172"/>
        <end position="191"/>
    </location>
</feature>
<evidence type="ECO:0000256" key="5">
    <source>
        <dbReference type="SAM" id="MobiDB-lite"/>
    </source>
</evidence>
<feature type="compositionally biased region" description="Polar residues" evidence="5">
    <location>
        <begin position="200"/>
        <end position="210"/>
    </location>
</feature>
<evidence type="ECO:0000256" key="1">
    <source>
        <dbReference type="ARBA" id="ARBA00004167"/>
    </source>
</evidence>
<feature type="transmembrane region" description="Helical" evidence="6">
    <location>
        <begin position="100"/>
        <end position="127"/>
    </location>
</feature>
<comment type="subcellular location">
    <subcellularLocation>
        <location evidence="1">Membrane</location>
        <topology evidence="1">Single-pass membrane protein</topology>
    </subcellularLocation>
</comment>
<feature type="compositionally biased region" description="Basic and acidic residues" evidence="5">
    <location>
        <begin position="1"/>
        <end position="14"/>
    </location>
</feature>
<evidence type="ECO:0000256" key="3">
    <source>
        <dbReference type="ARBA" id="ARBA00022989"/>
    </source>
</evidence>
<dbReference type="GO" id="GO:0016020">
    <property type="term" value="C:membrane"/>
    <property type="evidence" value="ECO:0007669"/>
    <property type="project" value="UniProtKB-SubCell"/>
</dbReference>
<evidence type="ECO:0000256" key="4">
    <source>
        <dbReference type="ARBA" id="ARBA00023136"/>
    </source>
</evidence>
<dbReference type="EMBL" id="AYKW01000023">
    <property type="protein sequence ID" value="PIL28546.1"/>
    <property type="molecule type" value="Genomic_DNA"/>
</dbReference>
<dbReference type="GO" id="GO:0071944">
    <property type="term" value="C:cell periphery"/>
    <property type="evidence" value="ECO:0007669"/>
    <property type="project" value="UniProtKB-ARBA"/>
</dbReference>
<organism evidence="7 8">
    <name type="scientific">Ganoderma sinense ZZ0214-1</name>
    <dbReference type="NCBI Taxonomy" id="1077348"/>
    <lineage>
        <taxon>Eukaryota</taxon>
        <taxon>Fungi</taxon>
        <taxon>Dikarya</taxon>
        <taxon>Basidiomycota</taxon>
        <taxon>Agaricomycotina</taxon>
        <taxon>Agaricomycetes</taxon>
        <taxon>Polyporales</taxon>
        <taxon>Polyporaceae</taxon>
        <taxon>Ganoderma</taxon>
    </lineage>
</organism>
<feature type="region of interest" description="Disordered" evidence="5">
    <location>
        <begin position="265"/>
        <end position="287"/>
    </location>
</feature>
<dbReference type="PANTHER" id="PTHR15549:SF26">
    <property type="entry name" value="AXIAL BUDDING PATTERN PROTEIN 2-RELATED"/>
    <property type="match status" value="1"/>
</dbReference>
<dbReference type="AlphaFoldDB" id="A0A2G8S440"/>
<feature type="region of interest" description="Disordered" evidence="5">
    <location>
        <begin position="157"/>
        <end position="216"/>
    </location>
</feature>
<evidence type="ECO:0000313" key="8">
    <source>
        <dbReference type="Proteomes" id="UP000230002"/>
    </source>
</evidence>
<proteinExistence type="predicted"/>
<reference evidence="7 8" key="1">
    <citation type="journal article" date="2015" name="Sci. Rep.">
        <title>Chromosome-level genome map provides insights into diverse defense mechanisms in the medicinal fungus Ganoderma sinense.</title>
        <authorList>
            <person name="Zhu Y."/>
            <person name="Xu J."/>
            <person name="Sun C."/>
            <person name="Zhou S."/>
            <person name="Xu H."/>
            <person name="Nelson D.R."/>
            <person name="Qian J."/>
            <person name="Song J."/>
            <person name="Luo H."/>
            <person name="Xiang L."/>
            <person name="Li Y."/>
            <person name="Xu Z."/>
            <person name="Ji A."/>
            <person name="Wang L."/>
            <person name="Lu S."/>
            <person name="Hayward A."/>
            <person name="Sun W."/>
            <person name="Li X."/>
            <person name="Schwartz D.C."/>
            <person name="Wang Y."/>
            <person name="Chen S."/>
        </authorList>
    </citation>
    <scope>NUCLEOTIDE SEQUENCE [LARGE SCALE GENOMIC DNA]</scope>
    <source>
        <strain evidence="7 8">ZZ0214-1</strain>
    </source>
</reference>
<protein>
    <submittedName>
        <fullName evidence="7">Uncharacterized protein</fullName>
    </submittedName>
</protein>
<accession>A0A2G8S440</accession>
<evidence type="ECO:0000313" key="7">
    <source>
        <dbReference type="EMBL" id="PIL28546.1"/>
    </source>
</evidence>
<name>A0A2G8S440_9APHY</name>
<feature type="compositionally biased region" description="Pro residues" evidence="5">
    <location>
        <begin position="271"/>
        <end position="280"/>
    </location>
</feature>
<feature type="compositionally biased region" description="Low complexity" evidence="5">
    <location>
        <begin position="23"/>
        <end position="71"/>
    </location>
</feature>
<dbReference type="PANTHER" id="PTHR15549">
    <property type="entry name" value="PAIRED IMMUNOGLOBULIN-LIKE TYPE 2 RECEPTOR"/>
    <property type="match status" value="1"/>
</dbReference>
<evidence type="ECO:0000256" key="2">
    <source>
        <dbReference type="ARBA" id="ARBA00022692"/>
    </source>
</evidence>
<dbReference type="Proteomes" id="UP000230002">
    <property type="component" value="Unassembled WGS sequence"/>
</dbReference>
<keyword evidence="8" id="KW-1185">Reference proteome</keyword>
<comment type="caution">
    <text evidence="7">The sequence shown here is derived from an EMBL/GenBank/DDBJ whole genome shotgun (WGS) entry which is preliminary data.</text>
</comment>
<gene>
    <name evidence="7" type="ORF">GSI_08587</name>
</gene>